<evidence type="ECO:0000259" key="1">
    <source>
        <dbReference type="Pfam" id="PF13098"/>
    </source>
</evidence>
<dbReference type="Proteomes" id="UP000325032">
    <property type="component" value="Chromosome"/>
</dbReference>
<sequence>METQKLNWPENLPWIYPSDQRSVPKGQHQLLYFWSVNCPHCEELTNHILQRVNELGIHLTCVHVPYTEEEKSADVVSEYAEEKNMTAPIVLDQNYEIVAKYKIQGLPSFCLFDQEGQLIDRKMGDTGWERILKRLEKHSIG</sequence>
<dbReference type="EMBL" id="CP043404">
    <property type="protein sequence ID" value="QEK63122.1"/>
    <property type="molecule type" value="Genomic_DNA"/>
</dbReference>
<dbReference type="AlphaFoldDB" id="A0A5C0WF68"/>
<dbReference type="InterPro" id="IPR050553">
    <property type="entry name" value="Thioredoxin_ResA/DsbE_sf"/>
</dbReference>
<accession>A0A5C0WF68</accession>
<dbReference type="InterPro" id="IPR036249">
    <property type="entry name" value="Thioredoxin-like_sf"/>
</dbReference>
<dbReference type="InterPro" id="IPR012336">
    <property type="entry name" value="Thioredoxin-like_fold"/>
</dbReference>
<organism evidence="2 3">
    <name type="scientific">Bacillus safensis</name>
    <dbReference type="NCBI Taxonomy" id="561879"/>
    <lineage>
        <taxon>Bacteria</taxon>
        <taxon>Bacillati</taxon>
        <taxon>Bacillota</taxon>
        <taxon>Bacilli</taxon>
        <taxon>Bacillales</taxon>
        <taxon>Bacillaceae</taxon>
        <taxon>Bacillus</taxon>
    </lineage>
</organism>
<reference evidence="2 3" key="1">
    <citation type="journal article" date="2018" name="Plant Biotechnol. Rep.">
        <title>Diversity and antifungal activity of endophytic bacteria associated with Panax ginseng seedlings.</title>
        <authorList>
            <person name="Park J.M."/>
            <person name="Hong C.E."/>
            <person name="Jo S.H."/>
        </authorList>
    </citation>
    <scope>NUCLEOTIDE SEQUENCE [LARGE SCALE GENOMIC DNA]</scope>
    <source>
        <strain evidence="2 3">PgKB20</strain>
    </source>
</reference>
<dbReference type="SUPFAM" id="SSF52833">
    <property type="entry name" value="Thioredoxin-like"/>
    <property type="match status" value="1"/>
</dbReference>
<dbReference type="CDD" id="cd02966">
    <property type="entry name" value="TlpA_like_family"/>
    <property type="match status" value="1"/>
</dbReference>
<dbReference type="PANTHER" id="PTHR42852">
    <property type="entry name" value="THIOL:DISULFIDE INTERCHANGE PROTEIN DSBE"/>
    <property type="match status" value="1"/>
</dbReference>
<name>A0A5C0WF68_BACIA</name>
<dbReference type="InterPro" id="IPR017937">
    <property type="entry name" value="Thioredoxin_CS"/>
</dbReference>
<dbReference type="Pfam" id="PF13098">
    <property type="entry name" value="Thioredoxin_2"/>
    <property type="match status" value="1"/>
</dbReference>
<evidence type="ECO:0000313" key="2">
    <source>
        <dbReference type="EMBL" id="QEK63122.1"/>
    </source>
</evidence>
<dbReference type="PANTHER" id="PTHR42852:SF12">
    <property type="entry name" value="THIOL-DISULFIDE OXIDOREDUCTASE YKUV"/>
    <property type="match status" value="1"/>
</dbReference>
<dbReference type="PROSITE" id="PS00194">
    <property type="entry name" value="THIOREDOXIN_1"/>
    <property type="match status" value="1"/>
</dbReference>
<dbReference type="GeneID" id="61768100"/>
<proteinExistence type="predicted"/>
<protein>
    <submittedName>
        <fullName evidence="2">Thioredoxin-like protein SkfH</fullName>
    </submittedName>
</protein>
<evidence type="ECO:0000313" key="3">
    <source>
        <dbReference type="Proteomes" id="UP000325032"/>
    </source>
</evidence>
<dbReference type="Gene3D" id="3.40.30.10">
    <property type="entry name" value="Glutaredoxin"/>
    <property type="match status" value="1"/>
</dbReference>
<dbReference type="RefSeq" id="WP_149126062.1">
    <property type="nucleotide sequence ID" value="NZ_CP043404.1"/>
</dbReference>
<gene>
    <name evidence="2" type="primary">skfH</name>
    <name evidence="2" type="ORF">FX981_01321</name>
</gene>
<keyword evidence="3" id="KW-1185">Reference proteome</keyword>
<feature type="domain" description="Thioredoxin-like fold" evidence="1">
    <location>
        <begin position="25"/>
        <end position="129"/>
    </location>
</feature>